<keyword evidence="1" id="KW-1133">Transmembrane helix</keyword>
<evidence type="ECO:0000313" key="3">
    <source>
        <dbReference type="Proteomes" id="UP000249061"/>
    </source>
</evidence>
<feature type="transmembrane region" description="Helical" evidence="1">
    <location>
        <begin position="152"/>
        <end position="176"/>
    </location>
</feature>
<dbReference type="Proteomes" id="UP000249061">
    <property type="component" value="Unassembled WGS sequence"/>
</dbReference>
<proteinExistence type="predicted"/>
<reference evidence="2 3" key="1">
    <citation type="submission" date="2017-08" db="EMBL/GenBank/DDBJ databases">
        <title>Infants hospitalized years apart are colonized by the same room-sourced microbial strains.</title>
        <authorList>
            <person name="Brooks B."/>
            <person name="Olm M.R."/>
            <person name="Firek B.A."/>
            <person name="Baker R."/>
            <person name="Thomas B.C."/>
            <person name="Morowitz M.J."/>
            <person name="Banfield J.F."/>
        </authorList>
    </citation>
    <scope>NUCLEOTIDE SEQUENCE [LARGE SCALE GENOMIC DNA]</scope>
    <source>
        <strain evidence="2">S2_003_000_R2_14</strain>
    </source>
</reference>
<feature type="transmembrane region" description="Helical" evidence="1">
    <location>
        <begin position="197"/>
        <end position="223"/>
    </location>
</feature>
<dbReference type="AlphaFoldDB" id="A0A2W5TDI5"/>
<protein>
    <recommendedName>
        <fullName evidence="4">Tetratricopeptide repeat protein</fullName>
    </recommendedName>
</protein>
<evidence type="ECO:0000256" key="1">
    <source>
        <dbReference type="SAM" id="Phobius"/>
    </source>
</evidence>
<sequence>MTGLLLLALSAAPNPFLAEALELEQNLDFEGCVARLRQASTQWQSTPDELRDIEVHAGLCTFNLGKTRAAEGHFRMALRLDENTALPPYTSPKALELFAAVKRALPHKPFVDGDLAGDAPLKDPVAARPVLTPEPPPQRTFGQLLGSRVPSLISAGVAVVSLVTGILLATLAQDVARQANAAHFETDFYRLGADARGLATGATISWVVAAVATSATVVTWLIASDEEHP</sequence>
<dbReference type="EMBL" id="QFQP01000013">
    <property type="protein sequence ID" value="PZR11967.1"/>
    <property type="molecule type" value="Genomic_DNA"/>
</dbReference>
<evidence type="ECO:0000313" key="2">
    <source>
        <dbReference type="EMBL" id="PZR11967.1"/>
    </source>
</evidence>
<evidence type="ECO:0008006" key="4">
    <source>
        <dbReference type="Google" id="ProtNLM"/>
    </source>
</evidence>
<keyword evidence="1" id="KW-0472">Membrane</keyword>
<organism evidence="2 3">
    <name type="scientific">Archangium gephyra</name>
    <dbReference type="NCBI Taxonomy" id="48"/>
    <lineage>
        <taxon>Bacteria</taxon>
        <taxon>Pseudomonadati</taxon>
        <taxon>Myxococcota</taxon>
        <taxon>Myxococcia</taxon>
        <taxon>Myxococcales</taxon>
        <taxon>Cystobacterineae</taxon>
        <taxon>Archangiaceae</taxon>
        <taxon>Archangium</taxon>
    </lineage>
</organism>
<name>A0A2W5TDI5_9BACT</name>
<keyword evidence="1" id="KW-0812">Transmembrane</keyword>
<accession>A0A2W5TDI5</accession>
<gene>
    <name evidence="2" type="ORF">DI536_16720</name>
</gene>
<comment type="caution">
    <text evidence="2">The sequence shown here is derived from an EMBL/GenBank/DDBJ whole genome shotgun (WGS) entry which is preliminary data.</text>
</comment>